<keyword evidence="10" id="KW-1185">Reference proteome</keyword>
<dbReference type="GO" id="GO:0008233">
    <property type="term" value="F:peptidase activity"/>
    <property type="evidence" value="ECO:0007669"/>
    <property type="project" value="UniProtKB-KW"/>
</dbReference>
<dbReference type="InterPro" id="IPR017861">
    <property type="entry name" value="KAE1/TsaD"/>
</dbReference>
<comment type="subcellular location">
    <subcellularLocation>
        <location evidence="7">Cytoplasm</location>
    </subcellularLocation>
</comment>
<dbReference type="Gene3D" id="3.30.420.40">
    <property type="match status" value="2"/>
</dbReference>
<dbReference type="InterPro" id="IPR043129">
    <property type="entry name" value="ATPase_NBD"/>
</dbReference>
<dbReference type="AlphaFoldDB" id="A0A2R8FAG4"/>
<keyword evidence="9" id="KW-0378">Hydrolase</keyword>
<feature type="binding site" evidence="7">
    <location>
        <position position="121"/>
    </location>
    <ligand>
        <name>Fe cation</name>
        <dbReference type="ChEBI" id="CHEBI:24875"/>
    </ligand>
</feature>
<dbReference type="EC" id="2.3.1.234" evidence="7"/>
<dbReference type="Pfam" id="PF00814">
    <property type="entry name" value="TsaD"/>
    <property type="match status" value="1"/>
</dbReference>
<dbReference type="FunFam" id="3.30.420.40:FF:000012">
    <property type="entry name" value="tRNA N6-adenosine threonylcarbamoyltransferase"/>
    <property type="match status" value="1"/>
</dbReference>
<dbReference type="GO" id="GO:0061711">
    <property type="term" value="F:tRNA N(6)-L-threonylcarbamoyladenine synthase activity"/>
    <property type="evidence" value="ECO:0007669"/>
    <property type="project" value="UniProtKB-EC"/>
</dbReference>
<reference evidence="10" key="1">
    <citation type="submission" date="2017-11" db="EMBL/GenBank/DDBJ databases">
        <authorList>
            <person name="Seth-Smith MB H."/>
        </authorList>
    </citation>
    <scope>NUCLEOTIDE SEQUENCE [LARGE SCALE GENOMIC DNA]</scope>
</reference>
<dbReference type="NCBIfam" id="TIGR03723">
    <property type="entry name" value="T6A_TsaD_YgjD"/>
    <property type="match status" value="1"/>
</dbReference>
<feature type="binding site" evidence="7">
    <location>
        <position position="194"/>
    </location>
    <ligand>
        <name>substrate</name>
    </ligand>
</feature>
<keyword evidence="9" id="KW-0645">Protease</keyword>
<evidence type="ECO:0000313" key="9">
    <source>
        <dbReference type="EMBL" id="SPN73351.1"/>
    </source>
</evidence>
<evidence type="ECO:0000313" key="10">
    <source>
        <dbReference type="Proteomes" id="UP000244926"/>
    </source>
</evidence>
<dbReference type="NCBIfam" id="TIGR00329">
    <property type="entry name" value="gcp_kae1"/>
    <property type="match status" value="1"/>
</dbReference>
<keyword evidence="7" id="KW-0963">Cytoplasm</keyword>
<name>A0A2R8FAG4_9CHLA</name>
<comment type="cofactor">
    <cofactor evidence="7">
        <name>Fe(2+)</name>
        <dbReference type="ChEBI" id="CHEBI:29033"/>
    </cofactor>
    <text evidence="7">Binds 1 Fe(2+) ion per subunit.</text>
</comment>
<keyword evidence="1 7" id="KW-0808">Transferase</keyword>
<feature type="binding site" evidence="7">
    <location>
        <position position="177"/>
    </location>
    <ligand>
        <name>substrate</name>
    </ligand>
</feature>
<dbReference type="HAMAP" id="MF_01445">
    <property type="entry name" value="TsaD"/>
    <property type="match status" value="1"/>
</dbReference>
<comment type="similarity">
    <text evidence="7">Belongs to the KAE1 / TsaD family.</text>
</comment>
<dbReference type="InterPro" id="IPR022450">
    <property type="entry name" value="TsaD"/>
</dbReference>
<evidence type="ECO:0000259" key="8">
    <source>
        <dbReference type="Pfam" id="PF00814"/>
    </source>
</evidence>
<keyword evidence="4 7" id="KW-0408">Iron</keyword>
<evidence type="ECO:0000256" key="1">
    <source>
        <dbReference type="ARBA" id="ARBA00022679"/>
    </source>
</evidence>
<evidence type="ECO:0000256" key="2">
    <source>
        <dbReference type="ARBA" id="ARBA00022694"/>
    </source>
</evidence>
<feature type="binding site" evidence="7">
    <location>
        <position position="125"/>
    </location>
    <ligand>
        <name>Fe cation</name>
        <dbReference type="ChEBI" id="CHEBI:24875"/>
    </ligand>
</feature>
<dbReference type="SUPFAM" id="SSF53067">
    <property type="entry name" value="Actin-like ATPase domain"/>
    <property type="match status" value="1"/>
</dbReference>
<feature type="domain" description="Gcp-like" evidence="8">
    <location>
        <begin position="34"/>
        <end position="320"/>
    </location>
</feature>
<evidence type="ECO:0000256" key="4">
    <source>
        <dbReference type="ARBA" id="ARBA00023004"/>
    </source>
</evidence>
<organism evidence="9 10">
    <name type="scientific">Chlamydia serpentis</name>
    <dbReference type="NCBI Taxonomy" id="1967782"/>
    <lineage>
        <taxon>Bacteria</taxon>
        <taxon>Pseudomonadati</taxon>
        <taxon>Chlamydiota</taxon>
        <taxon>Chlamydiia</taxon>
        <taxon>Chlamydiales</taxon>
        <taxon>Chlamydiaceae</taxon>
        <taxon>Chlamydia/Chlamydophila group</taxon>
        <taxon>Chlamydia</taxon>
    </lineage>
</organism>
<dbReference type="CDD" id="cd24133">
    <property type="entry name" value="ASKHA_NBD_TsaD_bac"/>
    <property type="match status" value="1"/>
</dbReference>
<dbReference type="EMBL" id="LT993738">
    <property type="protein sequence ID" value="SPN73351.1"/>
    <property type="molecule type" value="Genomic_DNA"/>
</dbReference>
<feature type="binding site" evidence="7">
    <location>
        <position position="190"/>
    </location>
    <ligand>
        <name>substrate</name>
    </ligand>
</feature>
<comment type="catalytic activity">
    <reaction evidence="6 7">
        <text>L-threonylcarbamoyladenylate + adenosine(37) in tRNA = N(6)-L-threonylcarbamoyladenosine(37) in tRNA + AMP + H(+)</text>
        <dbReference type="Rhea" id="RHEA:37059"/>
        <dbReference type="Rhea" id="RHEA-COMP:10162"/>
        <dbReference type="Rhea" id="RHEA-COMP:10163"/>
        <dbReference type="ChEBI" id="CHEBI:15378"/>
        <dbReference type="ChEBI" id="CHEBI:73682"/>
        <dbReference type="ChEBI" id="CHEBI:74411"/>
        <dbReference type="ChEBI" id="CHEBI:74418"/>
        <dbReference type="ChEBI" id="CHEBI:456215"/>
        <dbReference type="EC" id="2.3.1.234"/>
    </reaction>
</comment>
<keyword evidence="2 7" id="KW-0819">tRNA processing</keyword>
<dbReference type="PANTHER" id="PTHR11735">
    <property type="entry name" value="TRNA N6-ADENOSINE THREONYLCARBAMOYLTRANSFERASE"/>
    <property type="match status" value="1"/>
</dbReference>
<dbReference type="Proteomes" id="UP000244926">
    <property type="component" value="Chromosome I"/>
</dbReference>
<dbReference type="GO" id="GO:0002949">
    <property type="term" value="P:tRNA threonylcarbamoyladenosine modification"/>
    <property type="evidence" value="ECO:0007669"/>
    <property type="project" value="UniProtKB-UniRule"/>
</dbReference>
<accession>A0A2R8FAG4</accession>
<evidence type="ECO:0000256" key="5">
    <source>
        <dbReference type="ARBA" id="ARBA00023315"/>
    </source>
</evidence>
<dbReference type="PANTHER" id="PTHR11735:SF6">
    <property type="entry name" value="TRNA N6-ADENOSINE THREONYLCARBAMOYLTRANSFERASE, MITOCHONDRIAL"/>
    <property type="match status" value="1"/>
</dbReference>
<proteinExistence type="inferred from homology"/>
<dbReference type="PRINTS" id="PR00789">
    <property type="entry name" value="OSIALOPTASE"/>
</dbReference>
<feature type="binding site" evidence="7">
    <location>
        <position position="289"/>
    </location>
    <ligand>
        <name>substrate</name>
    </ligand>
</feature>
<keyword evidence="3 7" id="KW-0479">Metal-binding</keyword>
<dbReference type="GO" id="GO:0005506">
    <property type="term" value="F:iron ion binding"/>
    <property type="evidence" value="ECO:0007669"/>
    <property type="project" value="UniProtKB-UniRule"/>
</dbReference>
<evidence type="ECO:0000256" key="7">
    <source>
        <dbReference type="HAMAP-Rule" id="MF_01445"/>
    </source>
</evidence>
<sequence length="355" mass="38124">MEGNFFFVWFIMLTLGLESSCDETACAIVNDDKQILANIIASQDIHTSYGGVVPELASRAHLDTFPKVINKALEQANLSIKDVDLIAVTQTPGLIGSLSIGVHFAKGLAISTRKPLIGVNHVEAHLYAAYMAAQDVLFPALGLVASGAHTAAFLVENPTSYKLIGKSRDDAMGETFDKVGRFLGLPYPAGPLVEKLALEGSENAYSFSPAKVPNYDFSFSGLKTAVLYAIKGNNTNPRSPVPEISQEKQKDIAASFQKAACTTIAQKLPTIIKEFSCQSVLVGGGVAINNYFRSAIKATCNLPLYFPPAKLCSDNAAMIAGLGIESFKKNSSISDIHLCARYQWESVSPSFVFSL</sequence>
<feature type="binding site" evidence="7">
    <location>
        <begin position="144"/>
        <end position="148"/>
    </location>
    <ligand>
        <name>substrate</name>
    </ligand>
</feature>
<dbReference type="InterPro" id="IPR000905">
    <property type="entry name" value="Gcp-like_dom"/>
</dbReference>
<feature type="binding site" evidence="7">
    <location>
        <position position="314"/>
    </location>
    <ligand>
        <name>Fe cation</name>
        <dbReference type="ChEBI" id="CHEBI:24875"/>
    </ligand>
</feature>
<comment type="function">
    <text evidence="7">Required for the formation of a threonylcarbamoyl group on adenosine at position 37 (t(6)A37) in tRNAs that read codons beginning with adenine. Is involved in the transfer of the threonylcarbamoyl moiety of threonylcarbamoyl-AMP (TC-AMP) to the N6 group of A37, together with TsaE and TsaB. TsaD likely plays a direct catalytic role in this reaction.</text>
</comment>
<evidence type="ECO:0000256" key="3">
    <source>
        <dbReference type="ARBA" id="ARBA00022723"/>
    </source>
</evidence>
<evidence type="ECO:0000256" key="6">
    <source>
        <dbReference type="ARBA" id="ARBA00048117"/>
    </source>
</evidence>
<protein>
    <recommendedName>
        <fullName evidence="7">tRNA N6-adenosine threonylcarbamoyltransferase</fullName>
        <ecNumber evidence="7">2.3.1.234</ecNumber>
    </recommendedName>
    <alternativeName>
        <fullName evidence="7">N6-L-threonylcarbamoyladenine synthase</fullName>
        <shortName evidence="7">t(6)A synthase</shortName>
    </alternativeName>
    <alternativeName>
        <fullName evidence="7">t(6)A37 threonylcarbamoyladenosine biosynthesis protein TsaD</fullName>
    </alternativeName>
    <alternativeName>
        <fullName evidence="7">tRNA threonylcarbamoyladenosine biosynthesis protein TsaD</fullName>
    </alternativeName>
</protein>
<keyword evidence="5 7" id="KW-0012">Acyltransferase</keyword>
<dbReference type="GO" id="GO:0005737">
    <property type="term" value="C:cytoplasm"/>
    <property type="evidence" value="ECO:0007669"/>
    <property type="project" value="UniProtKB-SubCell"/>
</dbReference>
<dbReference type="GO" id="GO:0006508">
    <property type="term" value="P:proteolysis"/>
    <property type="evidence" value="ECO:0007669"/>
    <property type="project" value="UniProtKB-KW"/>
</dbReference>
<dbReference type="KEGG" id="csee:C10C_0170"/>
<gene>
    <name evidence="9" type="primary">gcp</name>
    <name evidence="7" type="synonym">tsaD</name>
    <name evidence="9" type="ORF">C10C_0170</name>
</gene>